<dbReference type="SUPFAM" id="SSF51182">
    <property type="entry name" value="RmlC-like cupins"/>
    <property type="match status" value="1"/>
</dbReference>
<dbReference type="PANTHER" id="PTHR21221">
    <property type="entry name" value="UREIDOGLYCOLATE HYDROLASE"/>
    <property type="match status" value="1"/>
</dbReference>
<evidence type="ECO:0000256" key="4">
    <source>
        <dbReference type="ARBA" id="ARBA00047684"/>
    </source>
</evidence>
<dbReference type="EC" id="4.3.2.3" evidence="5"/>
<dbReference type="InterPro" id="IPR047233">
    <property type="entry name" value="UAH_cupin"/>
</dbReference>
<dbReference type="Proteomes" id="UP000029223">
    <property type="component" value="Unassembled WGS sequence"/>
</dbReference>
<evidence type="ECO:0000256" key="1">
    <source>
        <dbReference type="ARBA" id="ARBA00011738"/>
    </source>
</evidence>
<keyword evidence="7" id="KW-1185">Reference proteome</keyword>
<comment type="function">
    <text evidence="5">Catalyzes the catabolism of the allantoin degradation intermediate (S)-ureidoglycolate, generating urea and glyoxylate. Involved in the utilization of allantoin as nitrogen source.</text>
</comment>
<protein>
    <recommendedName>
        <fullName evidence="5">Ureidoglycolate lyase</fullName>
        <ecNumber evidence="5">4.3.2.3</ecNumber>
    </recommendedName>
    <alternativeName>
        <fullName evidence="5">Ureidoglycolatase</fullName>
    </alternativeName>
</protein>
<dbReference type="Pfam" id="PF04115">
    <property type="entry name" value="Ureidogly_lyase"/>
    <property type="match status" value="1"/>
</dbReference>
<dbReference type="NCBIfam" id="NF002949">
    <property type="entry name" value="PRK03606.1-2"/>
    <property type="match status" value="1"/>
</dbReference>
<proteinExistence type="inferred from homology"/>
<evidence type="ECO:0000313" key="7">
    <source>
        <dbReference type="Proteomes" id="UP000029223"/>
    </source>
</evidence>
<dbReference type="InterPro" id="IPR011051">
    <property type="entry name" value="RmlC_Cupin_sf"/>
</dbReference>
<comment type="pathway">
    <text evidence="5">Nitrogen metabolism; (S)-allantoin degradation.</text>
</comment>
<dbReference type="CDD" id="cd20298">
    <property type="entry name" value="cupin_UAH"/>
    <property type="match status" value="1"/>
</dbReference>
<reference evidence="7" key="1">
    <citation type="submission" date="2014-09" db="EMBL/GenBank/DDBJ databases">
        <title>Vibrio variabilis JCM 19239. (C206) whole genome shotgun sequence.</title>
        <authorList>
            <person name="Sawabe T."/>
            <person name="Meirelles P."/>
            <person name="Nakanishi M."/>
            <person name="Sayaka M."/>
            <person name="Hattori M."/>
            <person name="Ohkuma M."/>
        </authorList>
    </citation>
    <scope>NUCLEOTIDE SEQUENCE [LARGE SCALE GENOMIC DNA]</scope>
    <source>
        <strain evidence="7">JCM 19239</strain>
    </source>
</reference>
<comment type="subunit">
    <text evidence="1 5">Homodimer.</text>
</comment>
<reference evidence="7" key="2">
    <citation type="submission" date="2014-09" db="EMBL/GenBank/DDBJ databases">
        <authorList>
            <consortium name="NBRP consortium"/>
            <person name="Sawabe T."/>
            <person name="Meirelles P."/>
            <person name="Nakanishi M."/>
            <person name="Sayaka M."/>
            <person name="Hattori M."/>
            <person name="Ohkuma M."/>
        </authorList>
    </citation>
    <scope>NUCLEOTIDE SEQUENCE [LARGE SCALE GENOMIC DNA]</scope>
    <source>
        <strain evidence="7">JCM 19239</strain>
    </source>
</reference>
<comment type="cofactor">
    <cofactor evidence="5">
        <name>Ni(2+)</name>
        <dbReference type="ChEBI" id="CHEBI:49786"/>
    </cofactor>
</comment>
<comment type="similarity">
    <text evidence="5">Belongs to the ureidoglycolate lyase family.</text>
</comment>
<dbReference type="InterPro" id="IPR023525">
    <property type="entry name" value="Ureidogly_lyase_bac"/>
</dbReference>
<dbReference type="NCBIfam" id="NF009932">
    <property type="entry name" value="PRK13395.1"/>
    <property type="match status" value="1"/>
</dbReference>
<dbReference type="EMBL" id="BBMS01000137">
    <property type="protein sequence ID" value="GAL31179.1"/>
    <property type="molecule type" value="Genomic_DNA"/>
</dbReference>
<comment type="catalytic activity">
    <reaction evidence="4 5">
        <text>(S)-ureidoglycolate = urea + glyoxylate</text>
        <dbReference type="Rhea" id="RHEA:11304"/>
        <dbReference type="ChEBI" id="CHEBI:16199"/>
        <dbReference type="ChEBI" id="CHEBI:36655"/>
        <dbReference type="ChEBI" id="CHEBI:57296"/>
        <dbReference type="EC" id="4.3.2.3"/>
    </reaction>
</comment>
<dbReference type="GO" id="GO:0004848">
    <property type="term" value="F:ureidoglycolate hydrolase activity"/>
    <property type="evidence" value="ECO:0007669"/>
    <property type="project" value="UniProtKB-EC"/>
</dbReference>
<dbReference type="HAMAP" id="MF_00616">
    <property type="entry name" value="Ureidogly_lyase"/>
    <property type="match status" value="1"/>
</dbReference>
<dbReference type="InterPro" id="IPR007247">
    <property type="entry name" value="Ureidogly_lyase"/>
</dbReference>
<gene>
    <name evidence="5" type="primary">allA</name>
    <name evidence="6" type="ORF">JCM19239_730</name>
</gene>
<dbReference type="Gene3D" id="2.60.120.480">
    <property type="entry name" value="Ureidoglycolate hydrolase"/>
    <property type="match status" value="1"/>
</dbReference>
<dbReference type="InterPro" id="IPR024060">
    <property type="entry name" value="Ureidoglycolate_lyase_dom_sf"/>
</dbReference>
<keyword evidence="3 5" id="KW-0456">Lyase</keyword>
<name>A0ABQ0JR17_9VIBR</name>
<keyword evidence="2 5" id="KW-0659">Purine metabolism</keyword>
<sequence length="189" mass="21256">MSTGIRRIEIEPLNKHAFAEFGDVIEVENSDYFMINNGSTRRYHKLAEADVGDQGGRAIMSIFQATPLQYPLTIKMLERHPLGSQAFIPLLGKPYLIVVAPRGDNPSLEHCRAFLSNGQQGVNYHKGVWHHPVLALIDQDQFLIVDRAGDGNNCDEVFFSEGLVQLNLEDLPVDLDEIQKDKDEQRVSV</sequence>
<comment type="caution">
    <text evidence="6">The sequence shown here is derived from an EMBL/GenBank/DDBJ whole genome shotgun (WGS) entry which is preliminary data.</text>
</comment>
<keyword evidence="6" id="KW-0378">Hydrolase</keyword>
<evidence type="ECO:0000256" key="5">
    <source>
        <dbReference type="HAMAP-Rule" id="MF_00616"/>
    </source>
</evidence>
<evidence type="ECO:0000313" key="6">
    <source>
        <dbReference type="EMBL" id="GAL31179.1"/>
    </source>
</evidence>
<accession>A0ABQ0JR17</accession>
<organism evidence="6 7">
    <name type="scientific">Vibrio variabilis</name>
    <dbReference type="NCBI Taxonomy" id="990271"/>
    <lineage>
        <taxon>Bacteria</taxon>
        <taxon>Pseudomonadati</taxon>
        <taxon>Pseudomonadota</taxon>
        <taxon>Gammaproteobacteria</taxon>
        <taxon>Vibrionales</taxon>
        <taxon>Vibrionaceae</taxon>
        <taxon>Vibrio</taxon>
    </lineage>
</organism>
<evidence type="ECO:0000256" key="2">
    <source>
        <dbReference type="ARBA" id="ARBA00022631"/>
    </source>
</evidence>
<dbReference type="PANTHER" id="PTHR21221:SF1">
    <property type="entry name" value="UREIDOGLYCOLATE LYASE"/>
    <property type="match status" value="1"/>
</dbReference>
<evidence type="ECO:0000256" key="3">
    <source>
        <dbReference type="ARBA" id="ARBA00023239"/>
    </source>
</evidence>